<dbReference type="Pfam" id="PF07345">
    <property type="entry name" value="ATPaseInh_sub_z"/>
    <property type="match status" value="1"/>
</dbReference>
<evidence type="ECO:0000313" key="1">
    <source>
        <dbReference type="EMBL" id="SDR88937.1"/>
    </source>
</evidence>
<proteinExistence type="predicted"/>
<dbReference type="RefSeq" id="WP_100382710.1">
    <property type="nucleotide sequence ID" value="NZ_LT629750.1"/>
</dbReference>
<dbReference type="InterPro" id="IPR038293">
    <property type="entry name" value="ATPase_inh_sub_z_sf"/>
</dbReference>
<gene>
    <name evidence="1" type="ORF">SAMN05444158_0318</name>
</gene>
<dbReference type="PIRSF" id="PIRSF031780">
    <property type="entry name" value="UCP031780"/>
    <property type="match status" value="1"/>
</dbReference>
<dbReference type="Gene3D" id="1.10.790.20">
    <property type="entry name" value="Domain of unknown function DUF1476"/>
    <property type="match status" value="1"/>
</dbReference>
<dbReference type="Proteomes" id="UP000243904">
    <property type="component" value="Chromosome I"/>
</dbReference>
<reference evidence="2" key="1">
    <citation type="submission" date="2016-10" db="EMBL/GenBank/DDBJ databases">
        <authorList>
            <person name="Varghese N."/>
            <person name="Submissions S."/>
        </authorList>
    </citation>
    <scope>NUCLEOTIDE SEQUENCE [LARGE SCALE GENOMIC DNA]</scope>
    <source>
        <strain evidence="2">GAS369</strain>
    </source>
</reference>
<keyword evidence="2" id="KW-1185">Reference proteome</keyword>
<dbReference type="AlphaFoldDB" id="A0A1H1MQC9"/>
<sequence length="106" mass="11241">MTTFDKREEGFEKKFVIDEGLKFKADARRNKLLGLWVAGQIGMTGDAASTYAKTVVAADFEATGNGVLGKVTADLGAAGVTVSEEQLRAKMDELMALAISQVKAGI</sequence>
<evidence type="ECO:0008006" key="3">
    <source>
        <dbReference type="Google" id="ProtNLM"/>
    </source>
</evidence>
<protein>
    <recommendedName>
        <fullName evidence="3">DUF1476 domain-containing protein</fullName>
    </recommendedName>
</protein>
<organism evidence="1 2">
    <name type="scientific">Bradyrhizobium canariense</name>
    <dbReference type="NCBI Taxonomy" id="255045"/>
    <lineage>
        <taxon>Bacteria</taxon>
        <taxon>Pseudomonadati</taxon>
        <taxon>Pseudomonadota</taxon>
        <taxon>Alphaproteobacteria</taxon>
        <taxon>Hyphomicrobiales</taxon>
        <taxon>Nitrobacteraceae</taxon>
        <taxon>Bradyrhizobium</taxon>
    </lineage>
</organism>
<dbReference type="InterPro" id="IPR009945">
    <property type="entry name" value="ATPase_inh_sub_z"/>
</dbReference>
<evidence type="ECO:0000313" key="2">
    <source>
        <dbReference type="Proteomes" id="UP000243904"/>
    </source>
</evidence>
<accession>A0A1H1MQC9</accession>
<name>A0A1H1MQC9_9BRAD</name>
<dbReference type="EMBL" id="LT629750">
    <property type="protein sequence ID" value="SDR88937.1"/>
    <property type="molecule type" value="Genomic_DNA"/>
</dbReference>